<dbReference type="NCBIfam" id="TIGR00797">
    <property type="entry name" value="matE"/>
    <property type="match status" value="1"/>
</dbReference>
<organism evidence="7 8">
    <name type="scientific">Streptomyces hainanensis</name>
    <dbReference type="NCBI Taxonomy" id="402648"/>
    <lineage>
        <taxon>Bacteria</taxon>
        <taxon>Bacillati</taxon>
        <taxon>Actinomycetota</taxon>
        <taxon>Actinomycetes</taxon>
        <taxon>Kitasatosporales</taxon>
        <taxon>Streptomycetaceae</taxon>
        <taxon>Streptomyces</taxon>
    </lineage>
</organism>
<evidence type="ECO:0000256" key="5">
    <source>
        <dbReference type="ARBA" id="ARBA00031636"/>
    </source>
</evidence>
<feature type="transmembrane region" description="Helical" evidence="6">
    <location>
        <begin position="92"/>
        <end position="114"/>
    </location>
</feature>
<evidence type="ECO:0000256" key="3">
    <source>
        <dbReference type="ARBA" id="ARBA00020268"/>
    </source>
</evidence>
<evidence type="ECO:0000313" key="8">
    <source>
        <dbReference type="Proteomes" id="UP000295345"/>
    </source>
</evidence>
<keyword evidence="8" id="KW-1185">Reference proteome</keyword>
<dbReference type="EMBL" id="SMKI01000283">
    <property type="protein sequence ID" value="TDC71334.1"/>
    <property type="molecule type" value="Genomic_DNA"/>
</dbReference>
<dbReference type="GO" id="GO:0015297">
    <property type="term" value="F:antiporter activity"/>
    <property type="evidence" value="ECO:0007669"/>
    <property type="project" value="InterPro"/>
</dbReference>
<name>A0A4R4T7H7_9ACTN</name>
<gene>
    <name evidence="7" type="ORF">E1283_23615</name>
</gene>
<evidence type="ECO:0000256" key="4">
    <source>
        <dbReference type="ARBA" id="ARBA00022448"/>
    </source>
</evidence>
<reference evidence="7 8" key="1">
    <citation type="submission" date="2019-03" db="EMBL/GenBank/DDBJ databases">
        <title>Draft genome sequences of novel Actinobacteria.</title>
        <authorList>
            <person name="Sahin N."/>
            <person name="Ay H."/>
            <person name="Saygin H."/>
        </authorList>
    </citation>
    <scope>NUCLEOTIDE SEQUENCE [LARGE SCALE GENOMIC DNA]</scope>
    <source>
        <strain evidence="7 8">DSM 41900</strain>
    </source>
</reference>
<dbReference type="PANTHER" id="PTHR43298">
    <property type="entry name" value="MULTIDRUG RESISTANCE PROTEIN NORM-RELATED"/>
    <property type="match status" value="1"/>
</dbReference>
<comment type="similarity">
    <text evidence="2">Belongs to the multi antimicrobial extrusion (MATE) (TC 2.A.66.1) family.</text>
</comment>
<feature type="transmembrane region" description="Helical" evidence="6">
    <location>
        <begin position="163"/>
        <end position="185"/>
    </location>
</feature>
<dbReference type="Pfam" id="PF01554">
    <property type="entry name" value="MatE"/>
    <property type="match status" value="2"/>
</dbReference>
<feature type="transmembrane region" description="Helical" evidence="6">
    <location>
        <begin position="191"/>
        <end position="213"/>
    </location>
</feature>
<feature type="transmembrane region" description="Helical" evidence="6">
    <location>
        <begin position="134"/>
        <end position="151"/>
    </location>
</feature>
<keyword evidence="6" id="KW-0812">Transmembrane</keyword>
<comment type="caution">
    <text evidence="7">The sequence shown here is derived from an EMBL/GenBank/DDBJ whole genome shotgun (WGS) entry which is preliminary data.</text>
</comment>
<evidence type="ECO:0000256" key="6">
    <source>
        <dbReference type="SAM" id="Phobius"/>
    </source>
</evidence>
<evidence type="ECO:0000256" key="1">
    <source>
        <dbReference type="ARBA" id="ARBA00003408"/>
    </source>
</evidence>
<comment type="function">
    <text evidence="1">Multidrug efflux pump.</text>
</comment>
<keyword evidence="4" id="KW-0813">Transport</keyword>
<feature type="transmembrane region" description="Helical" evidence="6">
    <location>
        <begin position="400"/>
        <end position="419"/>
    </location>
</feature>
<feature type="transmembrane region" description="Helical" evidence="6">
    <location>
        <begin position="367"/>
        <end position="388"/>
    </location>
</feature>
<feature type="transmembrane region" description="Helical" evidence="6">
    <location>
        <begin position="31"/>
        <end position="51"/>
    </location>
</feature>
<feature type="transmembrane region" description="Helical" evidence="6">
    <location>
        <begin position="282"/>
        <end position="300"/>
    </location>
</feature>
<accession>A0A4R4T7H7</accession>
<dbReference type="Proteomes" id="UP000295345">
    <property type="component" value="Unassembled WGS sequence"/>
</dbReference>
<evidence type="ECO:0000313" key="7">
    <source>
        <dbReference type="EMBL" id="TDC71334.1"/>
    </source>
</evidence>
<dbReference type="GO" id="GO:0005886">
    <property type="term" value="C:plasma membrane"/>
    <property type="evidence" value="ECO:0007669"/>
    <property type="project" value="TreeGrafter"/>
</dbReference>
<dbReference type="InterPro" id="IPR002528">
    <property type="entry name" value="MATE_fam"/>
</dbReference>
<evidence type="ECO:0000256" key="2">
    <source>
        <dbReference type="ARBA" id="ARBA00010199"/>
    </source>
</evidence>
<dbReference type="InterPro" id="IPR050222">
    <property type="entry name" value="MATE_MdtK"/>
</dbReference>
<dbReference type="OrthoDB" id="9780160at2"/>
<dbReference type="GO" id="GO:0042910">
    <property type="term" value="F:xenobiotic transmembrane transporter activity"/>
    <property type="evidence" value="ECO:0007669"/>
    <property type="project" value="InterPro"/>
</dbReference>
<protein>
    <recommendedName>
        <fullName evidence="3">Probable multidrug resistance protein NorM</fullName>
    </recommendedName>
    <alternativeName>
        <fullName evidence="5">Multidrug-efflux transporter</fullName>
    </alternativeName>
</protein>
<keyword evidence="6" id="KW-0472">Membrane</keyword>
<keyword evidence="6" id="KW-1133">Transmembrane helix</keyword>
<sequence>MLADGRSLATLAVPLALTQLAQVALSTTDTVMLGMLGAGELAAGGLALVVFNQVRTMGVGLITAAGNQIAAAVASAEGRENDDRGAAEVRRIVRASLALATAAGLGGAGLMLLIGQLLGHLGQDVEVVADTRRMLITLAPGLVPALWFQTVRQFTVGMRRPQALLRITLASIAVNAALNVLLIHGPGPMPALGLAGVGLATTLVHLLTAAALFGSARRDPELAPLLALDLLRADRSTLRRLCGLGVPVAVTYGSEAGFFSVTALIAGSFGSSALAAHTAVNQLVYIVFQIAVGLSHASSIHVSREIALGRPHGAARVRDAALATAALVTGLVAAAYVAAPTLVLLPFLDTGAGEAGGEEAFAIARDLLLVAAVLQLFDCCQNIGIGLLRGLDDTRSGLRFTLVGYWLIGLPTVFLLAYGTALGLTGIWLGLLVGLAVTATLLLNRYRLGLRDRTDRLDATPETA</sequence>
<dbReference type="AlphaFoldDB" id="A0A4R4T7H7"/>
<feature type="transmembrane region" description="Helical" evidence="6">
    <location>
        <begin position="241"/>
        <end position="270"/>
    </location>
</feature>
<dbReference type="PANTHER" id="PTHR43298:SF2">
    <property type="entry name" value="FMN_FAD EXPORTER YEEO-RELATED"/>
    <property type="match status" value="1"/>
</dbReference>
<feature type="transmembrane region" description="Helical" evidence="6">
    <location>
        <begin position="321"/>
        <end position="347"/>
    </location>
</feature>
<proteinExistence type="inferred from homology"/>
<feature type="transmembrane region" description="Helical" evidence="6">
    <location>
        <begin position="425"/>
        <end position="443"/>
    </location>
</feature>